<proteinExistence type="predicted"/>
<accession>X1G667</accession>
<sequence>MDYQKGTYHNPLSGEELKTKFNMCVEGKFSAEYREQLAGTIEQLQKVDDISEIQFYEKKK</sequence>
<dbReference type="GO" id="GO:0016829">
    <property type="term" value="F:lyase activity"/>
    <property type="evidence" value="ECO:0007669"/>
    <property type="project" value="InterPro"/>
</dbReference>
<evidence type="ECO:0000313" key="1">
    <source>
        <dbReference type="EMBL" id="GAH37029.1"/>
    </source>
</evidence>
<dbReference type="AlphaFoldDB" id="X1G667"/>
<organism evidence="1">
    <name type="scientific">marine sediment metagenome</name>
    <dbReference type="NCBI Taxonomy" id="412755"/>
    <lineage>
        <taxon>unclassified sequences</taxon>
        <taxon>metagenomes</taxon>
        <taxon>ecological metagenomes</taxon>
    </lineage>
</organism>
<dbReference type="SUPFAM" id="SSF103378">
    <property type="entry name" value="2-methylcitrate dehydratase PrpD"/>
    <property type="match status" value="1"/>
</dbReference>
<protein>
    <submittedName>
        <fullName evidence="1">Uncharacterized protein</fullName>
    </submittedName>
</protein>
<dbReference type="InterPro" id="IPR036148">
    <property type="entry name" value="MmgE/PrpD_sf"/>
</dbReference>
<comment type="caution">
    <text evidence="1">The sequence shown here is derived from an EMBL/GenBank/DDBJ whole genome shotgun (WGS) entry which is preliminary data.</text>
</comment>
<dbReference type="EMBL" id="BARU01008119">
    <property type="protein sequence ID" value="GAH37029.1"/>
    <property type="molecule type" value="Genomic_DNA"/>
</dbReference>
<gene>
    <name evidence="1" type="ORF">S03H2_15945</name>
</gene>
<reference evidence="1" key="1">
    <citation type="journal article" date="2014" name="Front. Microbiol.">
        <title>High frequency of phylogenetically diverse reductive dehalogenase-homologous genes in deep subseafloor sedimentary metagenomes.</title>
        <authorList>
            <person name="Kawai M."/>
            <person name="Futagami T."/>
            <person name="Toyoda A."/>
            <person name="Takaki Y."/>
            <person name="Nishi S."/>
            <person name="Hori S."/>
            <person name="Arai W."/>
            <person name="Tsubouchi T."/>
            <person name="Morono Y."/>
            <person name="Uchiyama I."/>
            <person name="Ito T."/>
            <person name="Fujiyama A."/>
            <person name="Inagaki F."/>
            <person name="Takami H."/>
        </authorList>
    </citation>
    <scope>NUCLEOTIDE SEQUENCE</scope>
    <source>
        <strain evidence="1">Expedition CK06-06</strain>
    </source>
</reference>
<name>X1G667_9ZZZZ</name>